<reference evidence="2 3" key="1">
    <citation type="journal article" date="2021" name="Sci. Rep.">
        <title>Chromosome anchoring in Senegalese sole (Solea senegalensis) reveals sex-associated markers and genome rearrangements in flatfish.</title>
        <authorList>
            <person name="Guerrero-Cozar I."/>
            <person name="Gomez-Garrido J."/>
            <person name="Berbel C."/>
            <person name="Martinez-Blanch J.F."/>
            <person name="Alioto T."/>
            <person name="Claros M.G."/>
            <person name="Gagnaire P.A."/>
            <person name="Manchado M."/>
        </authorList>
    </citation>
    <scope>NUCLEOTIDE SEQUENCE [LARGE SCALE GENOMIC DNA]</scope>
    <source>
        <strain evidence="2">Sse05_10M</strain>
    </source>
</reference>
<accession>A0AAV6SR14</accession>
<evidence type="ECO:0000313" key="2">
    <source>
        <dbReference type="EMBL" id="KAG7518971.1"/>
    </source>
</evidence>
<gene>
    <name evidence="2" type="ORF">JOB18_048366</name>
</gene>
<dbReference type="Proteomes" id="UP000693946">
    <property type="component" value="Linkage Group LG12"/>
</dbReference>
<dbReference type="AlphaFoldDB" id="A0AAV6SR14"/>
<name>A0AAV6SR14_SOLSE</name>
<organism evidence="2 3">
    <name type="scientific">Solea senegalensis</name>
    <name type="common">Senegalese sole</name>
    <dbReference type="NCBI Taxonomy" id="28829"/>
    <lineage>
        <taxon>Eukaryota</taxon>
        <taxon>Metazoa</taxon>
        <taxon>Chordata</taxon>
        <taxon>Craniata</taxon>
        <taxon>Vertebrata</taxon>
        <taxon>Euteleostomi</taxon>
        <taxon>Actinopterygii</taxon>
        <taxon>Neopterygii</taxon>
        <taxon>Teleostei</taxon>
        <taxon>Neoteleostei</taxon>
        <taxon>Acanthomorphata</taxon>
        <taxon>Carangaria</taxon>
        <taxon>Pleuronectiformes</taxon>
        <taxon>Pleuronectoidei</taxon>
        <taxon>Soleidae</taxon>
        <taxon>Solea</taxon>
    </lineage>
</organism>
<feature type="region of interest" description="Disordered" evidence="1">
    <location>
        <begin position="1"/>
        <end position="23"/>
    </location>
</feature>
<sequence length="89" mass="9843">MEAGSTRMDNTEKTGATMINDPKILRESRVATQQGFAHSPREDNSSWIIQLQTCSAPAAEMRSPQSLFEHYSAAKSITANGEREDLQQS</sequence>
<dbReference type="EMBL" id="JAGKHQ010000004">
    <property type="protein sequence ID" value="KAG7518971.1"/>
    <property type="molecule type" value="Genomic_DNA"/>
</dbReference>
<evidence type="ECO:0000313" key="3">
    <source>
        <dbReference type="Proteomes" id="UP000693946"/>
    </source>
</evidence>
<keyword evidence="3" id="KW-1185">Reference proteome</keyword>
<protein>
    <submittedName>
        <fullName evidence="2">Uncharacterized protein</fullName>
    </submittedName>
</protein>
<evidence type="ECO:0000256" key="1">
    <source>
        <dbReference type="SAM" id="MobiDB-lite"/>
    </source>
</evidence>
<comment type="caution">
    <text evidence="2">The sequence shown here is derived from an EMBL/GenBank/DDBJ whole genome shotgun (WGS) entry which is preliminary data.</text>
</comment>
<proteinExistence type="predicted"/>